<sequence length="15" mass="1849">MTFQMKNYKSGIWSQ</sequence>
<reference evidence="1" key="1">
    <citation type="submission" date="2018-02" db="EMBL/GenBank/DDBJ databases">
        <title>Rhizophora mucronata_Transcriptome.</title>
        <authorList>
            <person name="Meera S.P."/>
            <person name="Sreeshan A."/>
            <person name="Augustine A."/>
        </authorList>
    </citation>
    <scope>NUCLEOTIDE SEQUENCE</scope>
    <source>
        <tissue evidence="1">Leaf</tissue>
    </source>
</reference>
<organism evidence="1">
    <name type="scientific">Rhizophora mucronata</name>
    <name type="common">Asiatic mangrove</name>
    <dbReference type="NCBI Taxonomy" id="61149"/>
    <lineage>
        <taxon>Eukaryota</taxon>
        <taxon>Viridiplantae</taxon>
        <taxon>Streptophyta</taxon>
        <taxon>Embryophyta</taxon>
        <taxon>Tracheophyta</taxon>
        <taxon>Spermatophyta</taxon>
        <taxon>Magnoliopsida</taxon>
        <taxon>eudicotyledons</taxon>
        <taxon>Gunneridae</taxon>
        <taxon>Pentapetalae</taxon>
        <taxon>rosids</taxon>
        <taxon>fabids</taxon>
        <taxon>Malpighiales</taxon>
        <taxon>Rhizophoraceae</taxon>
        <taxon>Rhizophora</taxon>
    </lineage>
</organism>
<name>A0A2P2R3Z8_RHIMU</name>
<accession>A0A2P2R3Z8</accession>
<evidence type="ECO:0000313" key="1">
    <source>
        <dbReference type="EMBL" id="MBX73928.1"/>
    </source>
</evidence>
<proteinExistence type="predicted"/>
<dbReference type="EMBL" id="GGEC01093444">
    <property type="protein sequence ID" value="MBX73928.1"/>
    <property type="molecule type" value="Transcribed_RNA"/>
</dbReference>
<protein>
    <submittedName>
        <fullName evidence="1">Uncharacterized protein</fullName>
    </submittedName>
</protein>